<dbReference type="AlphaFoldDB" id="A0A3B1BCJ0"/>
<dbReference type="InterPro" id="IPR020904">
    <property type="entry name" value="Sc_DH/Rdtase_CS"/>
</dbReference>
<gene>
    <name evidence="2" type="ORF">MNBD_ALPHA03-282</name>
</gene>
<keyword evidence="2" id="KW-0560">Oxidoreductase</keyword>
<dbReference type="InterPro" id="IPR002347">
    <property type="entry name" value="SDR_fam"/>
</dbReference>
<name>A0A3B1BCJ0_9ZZZZ</name>
<proteinExistence type="inferred from homology"/>
<comment type="similarity">
    <text evidence="1">Belongs to the short-chain dehydrogenases/reductases (SDR) family.</text>
</comment>
<protein>
    <submittedName>
        <fullName evidence="2">D-beta-hydroxybutyrate dehydrogenase</fullName>
        <ecNumber evidence="2">1.1.1.30</ecNumber>
    </submittedName>
</protein>
<dbReference type="PRINTS" id="PR00081">
    <property type="entry name" value="GDHRDH"/>
</dbReference>
<dbReference type="InterPro" id="IPR036291">
    <property type="entry name" value="NAD(P)-bd_dom_sf"/>
</dbReference>
<dbReference type="GO" id="GO:0003858">
    <property type="term" value="F:3-hydroxybutyrate dehydrogenase activity"/>
    <property type="evidence" value="ECO:0007669"/>
    <property type="project" value="UniProtKB-EC"/>
</dbReference>
<accession>A0A3B1BCJ0</accession>
<dbReference type="EC" id="1.1.1.30" evidence="2"/>
<dbReference type="FunFam" id="3.40.50.720:FF:000084">
    <property type="entry name" value="Short-chain dehydrogenase reductase"/>
    <property type="match status" value="1"/>
</dbReference>
<dbReference type="PANTHER" id="PTHR42879:SF2">
    <property type="entry name" value="3-OXOACYL-[ACYL-CARRIER-PROTEIN] REDUCTASE FABG"/>
    <property type="match status" value="1"/>
</dbReference>
<dbReference type="InterPro" id="IPR050259">
    <property type="entry name" value="SDR"/>
</dbReference>
<dbReference type="EMBL" id="UOFW01000023">
    <property type="protein sequence ID" value="VAX02707.1"/>
    <property type="molecule type" value="Genomic_DNA"/>
</dbReference>
<evidence type="ECO:0000313" key="2">
    <source>
        <dbReference type="EMBL" id="VAX02707.1"/>
    </source>
</evidence>
<dbReference type="PANTHER" id="PTHR42879">
    <property type="entry name" value="3-OXOACYL-(ACYL-CARRIER-PROTEIN) REDUCTASE"/>
    <property type="match status" value="1"/>
</dbReference>
<dbReference type="PROSITE" id="PS00061">
    <property type="entry name" value="ADH_SHORT"/>
    <property type="match status" value="1"/>
</dbReference>
<dbReference type="Gene3D" id="3.40.50.720">
    <property type="entry name" value="NAD(P)-binding Rossmann-like Domain"/>
    <property type="match status" value="1"/>
</dbReference>
<evidence type="ECO:0000256" key="1">
    <source>
        <dbReference type="ARBA" id="ARBA00006484"/>
    </source>
</evidence>
<dbReference type="NCBIfam" id="NF009093">
    <property type="entry name" value="PRK12429.1"/>
    <property type="match status" value="1"/>
</dbReference>
<sequence>MCGYTRHKPGCTATYNILNDIFMVIQRTKNRENEMENTFLTGRTALITGSTSGIGLGIAKALAKAGANIVLNGLGDLAAIESLRSEMADLYDVDVIYDPANMLNPLEISTMIAAAQQKFGVVDILVNNAGIQHVSAIDEFPDDKWQAIININLVSNFHTIKAALPGMKKQNWGRIINLASAHGLVASPYKSAYVAAKHGVLGLTKTVALEIAQQQITCNAICPGYVRTPLVESQIEDQMKVHNMSRDDVINDIMLIAQPSKRFVEVEELGQVAVFLCSSAASSINGISLPVEGGWTAK</sequence>
<dbReference type="InterPro" id="IPR011294">
    <property type="entry name" value="3-OHbutyrate_DH"/>
</dbReference>
<organism evidence="2">
    <name type="scientific">hydrothermal vent metagenome</name>
    <dbReference type="NCBI Taxonomy" id="652676"/>
    <lineage>
        <taxon>unclassified sequences</taxon>
        <taxon>metagenomes</taxon>
        <taxon>ecological metagenomes</taxon>
    </lineage>
</organism>
<dbReference type="Pfam" id="PF00106">
    <property type="entry name" value="adh_short"/>
    <property type="match status" value="1"/>
</dbReference>
<dbReference type="SUPFAM" id="SSF51735">
    <property type="entry name" value="NAD(P)-binding Rossmann-fold domains"/>
    <property type="match status" value="1"/>
</dbReference>
<dbReference type="PRINTS" id="PR00080">
    <property type="entry name" value="SDRFAMILY"/>
</dbReference>
<dbReference type="GO" id="GO:0032787">
    <property type="term" value="P:monocarboxylic acid metabolic process"/>
    <property type="evidence" value="ECO:0007669"/>
    <property type="project" value="UniProtKB-ARBA"/>
</dbReference>
<reference evidence="2" key="1">
    <citation type="submission" date="2018-06" db="EMBL/GenBank/DDBJ databases">
        <authorList>
            <person name="Zhirakovskaya E."/>
        </authorList>
    </citation>
    <scope>NUCLEOTIDE SEQUENCE</scope>
</reference>
<dbReference type="NCBIfam" id="TIGR01963">
    <property type="entry name" value="PHB_DH"/>
    <property type="match status" value="1"/>
</dbReference>